<gene>
    <name evidence="1" type="ORF">NM208_g2727</name>
</gene>
<evidence type="ECO:0000313" key="1">
    <source>
        <dbReference type="EMBL" id="KAJ3545029.1"/>
    </source>
</evidence>
<dbReference type="Proteomes" id="UP001148629">
    <property type="component" value="Unassembled WGS sequence"/>
</dbReference>
<name>A0ACC1SRQ3_9HYPO</name>
<comment type="caution">
    <text evidence="1">The sequence shown here is derived from an EMBL/GenBank/DDBJ whole genome shotgun (WGS) entry which is preliminary data.</text>
</comment>
<proteinExistence type="predicted"/>
<reference evidence="1" key="1">
    <citation type="submission" date="2022-08" db="EMBL/GenBank/DDBJ databases">
        <title>Genome Sequence of Fusarium decemcellulare.</title>
        <authorList>
            <person name="Buettner E."/>
        </authorList>
    </citation>
    <scope>NUCLEOTIDE SEQUENCE</scope>
    <source>
        <strain evidence="1">Babe19</strain>
    </source>
</reference>
<dbReference type="EMBL" id="JANRMS010000168">
    <property type="protein sequence ID" value="KAJ3545029.1"/>
    <property type="molecule type" value="Genomic_DNA"/>
</dbReference>
<protein>
    <submittedName>
        <fullName evidence="1">Uncharacterized protein</fullName>
    </submittedName>
</protein>
<keyword evidence="2" id="KW-1185">Reference proteome</keyword>
<organism evidence="1 2">
    <name type="scientific">Fusarium decemcellulare</name>
    <dbReference type="NCBI Taxonomy" id="57161"/>
    <lineage>
        <taxon>Eukaryota</taxon>
        <taxon>Fungi</taxon>
        <taxon>Dikarya</taxon>
        <taxon>Ascomycota</taxon>
        <taxon>Pezizomycotina</taxon>
        <taxon>Sordariomycetes</taxon>
        <taxon>Hypocreomycetidae</taxon>
        <taxon>Hypocreales</taxon>
        <taxon>Nectriaceae</taxon>
        <taxon>Fusarium</taxon>
        <taxon>Fusarium decemcellulare species complex</taxon>
    </lineage>
</organism>
<evidence type="ECO:0000313" key="2">
    <source>
        <dbReference type="Proteomes" id="UP001148629"/>
    </source>
</evidence>
<sequence>MRDSNEYKMPKNGSHYLGFDFCSASTCSRLASSHSRFKMTPALSYIEVAGGFTPGGIVLLAAASLVLYLTTSSIYYAFFHPLAKVPGPRLYSFTQLPFIYYYVQGKWERKLEQFHNQYGPAVRFTHKDVSFITVDAFKKIYGHKNNPDRIFEKDKSFYKSPRGQVDLTTADNEGHRRGRRILAHAFSERALRGQEDIMQEYVGKFISQLTSRANHGDIVDIVKWFNFTTFDIIGDLAFGEPFGCLDSGGYHPWVRKIFESVKIIPFAVAIERLGLGKTMYMLTPPSLKKGEEEHFQLSKATALKRIKSRSTEREDFMSYILRHNDEKGMTESEIAATSRVLIIAGSETTATLLSGATFYLLTNRDKYEKLVKEIRSSFSSKEGITIERTRRYLAASPDCHQLAGVRPALANLSKRGKLPLPEDLCSGTLARRSSIRRRLPGSAAAVFDGSQKLHCLAYAEMRLILTHLIWNFDLELMQDSKDWDKQRAYFVWEKGALNVKLTPVSREKQA</sequence>
<accession>A0ACC1SRQ3</accession>